<evidence type="ECO:0000313" key="2">
    <source>
        <dbReference type="EMBL" id="MBB5720066.1"/>
    </source>
</evidence>
<evidence type="ECO:0008006" key="4">
    <source>
        <dbReference type="Google" id="ProtNLM"/>
    </source>
</evidence>
<sequence>MKSFRSLELVQKARSFVRMTPVLLLVASGSAVAAQSSGPSELKAVKRLDAGQWEFRESGTTGGAVRKLCLPDTRKLIRIQHPTGRCSYLVLANEADQATVEYSCSGSGNGRTTITVETPRRIEVATQGLADGLPFHTEFDGRRTGSCSAGERR</sequence>
<proteinExistence type="predicted"/>
<feature type="signal peptide" evidence="1">
    <location>
        <begin position="1"/>
        <end position="33"/>
    </location>
</feature>
<organism evidence="2 3">
    <name type="scientific">Stakelama sediminis</name>
    <dbReference type="NCBI Taxonomy" id="463200"/>
    <lineage>
        <taxon>Bacteria</taxon>
        <taxon>Pseudomonadati</taxon>
        <taxon>Pseudomonadota</taxon>
        <taxon>Alphaproteobacteria</taxon>
        <taxon>Sphingomonadales</taxon>
        <taxon>Sphingomonadaceae</taxon>
        <taxon>Stakelama</taxon>
    </lineage>
</organism>
<dbReference type="EMBL" id="JACIJI010000008">
    <property type="protein sequence ID" value="MBB5720066.1"/>
    <property type="molecule type" value="Genomic_DNA"/>
</dbReference>
<accession>A0A840Z2Z6</accession>
<comment type="caution">
    <text evidence="2">The sequence shown here is derived from an EMBL/GenBank/DDBJ whole genome shotgun (WGS) entry which is preliminary data.</text>
</comment>
<dbReference type="AlphaFoldDB" id="A0A840Z2Z6"/>
<name>A0A840Z2Z6_9SPHN</name>
<gene>
    <name evidence="2" type="ORF">FHR23_003026</name>
</gene>
<dbReference type="Proteomes" id="UP000554342">
    <property type="component" value="Unassembled WGS sequence"/>
</dbReference>
<evidence type="ECO:0000256" key="1">
    <source>
        <dbReference type="SAM" id="SignalP"/>
    </source>
</evidence>
<dbReference type="RefSeq" id="WP_184005567.1">
    <property type="nucleotide sequence ID" value="NZ_BAABIF010000029.1"/>
</dbReference>
<keyword evidence="3" id="KW-1185">Reference proteome</keyword>
<evidence type="ECO:0000313" key="3">
    <source>
        <dbReference type="Proteomes" id="UP000554342"/>
    </source>
</evidence>
<dbReference type="Pfam" id="PF12276">
    <property type="entry name" value="DUF3617"/>
    <property type="match status" value="1"/>
</dbReference>
<feature type="chain" id="PRO_5032749465" description="DUF3617 family protein" evidence="1">
    <location>
        <begin position="34"/>
        <end position="153"/>
    </location>
</feature>
<protein>
    <recommendedName>
        <fullName evidence="4">DUF3617 family protein</fullName>
    </recommendedName>
</protein>
<keyword evidence="1" id="KW-0732">Signal</keyword>
<reference evidence="2 3" key="1">
    <citation type="submission" date="2020-08" db="EMBL/GenBank/DDBJ databases">
        <title>Genomic Encyclopedia of Type Strains, Phase IV (KMG-IV): sequencing the most valuable type-strain genomes for metagenomic binning, comparative biology and taxonomic classification.</title>
        <authorList>
            <person name="Goeker M."/>
        </authorList>
    </citation>
    <scope>NUCLEOTIDE SEQUENCE [LARGE SCALE GENOMIC DNA]</scope>
    <source>
        <strain evidence="2 3">DSM 27203</strain>
    </source>
</reference>
<dbReference type="InterPro" id="IPR022061">
    <property type="entry name" value="DUF3617"/>
</dbReference>